<evidence type="ECO:0000313" key="3">
    <source>
        <dbReference type="Proteomes" id="UP001283361"/>
    </source>
</evidence>
<proteinExistence type="predicted"/>
<dbReference type="EMBL" id="JAWDGP010001912">
    <property type="protein sequence ID" value="KAK3787062.1"/>
    <property type="molecule type" value="Genomic_DNA"/>
</dbReference>
<feature type="region of interest" description="Disordered" evidence="1">
    <location>
        <begin position="1"/>
        <end position="38"/>
    </location>
</feature>
<gene>
    <name evidence="2" type="ORF">RRG08_037339</name>
</gene>
<keyword evidence="3" id="KW-1185">Reference proteome</keyword>
<evidence type="ECO:0000256" key="1">
    <source>
        <dbReference type="SAM" id="MobiDB-lite"/>
    </source>
</evidence>
<protein>
    <submittedName>
        <fullName evidence="2">Uncharacterized protein</fullName>
    </submittedName>
</protein>
<accession>A0AAE1AHX9</accession>
<dbReference type="AlphaFoldDB" id="A0AAE1AHX9"/>
<evidence type="ECO:0000313" key="2">
    <source>
        <dbReference type="EMBL" id="KAK3787062.1"/>
    </source>
</evidence>
<sequence>MGMRKSDTKDINTGRGGTNKEKEGDISEKERNRQTGSRDRLEICRDLVLRADNSIRVCNAIKFGTCLDLDLVMQCTLQLKCSASPPGGGRIQDGWAGPRHL</sequence>
<dbReference type="Proteomes" id="UP001283361">
    <property type="component" value="Unassembled WGS sequence"/>
</dbReference>
<reference evidence="2" key="1">
    <citation type="journal article" date="2023" name="G3 (Bethesda)">
        <title>A reference genome for the long-term kleptoplast-retaining sea slug Elysia crispata morphotype clarki.</title>
        <authorList>
            <person name="Eastman K.E."/>
            <person name="Pendleton A.L."/>
            <person name="Shaikh M.A."/>
            <person name="Suttiyut T."/>
            <person name="Ogas R."/>
            <person name="Tomko P."/>
            <person name="Gavelis G."/>
            <person name="Widhalm J.R."/>
            <person name="Wisecaver J.H."/>
        </authorList>
    </citation>
    <scope>NUCLEOTIDE SEQUENCE</scope>
    <source>
        <strain evidence="2">ECLA1</strain>
    </source>
</reference>
<comment type="caution">
    <text evidence="2">The sequence shown here is derived from an EMBL/GenBank/DDBJ whole genome shotgun (WGS) entry which is preliminary data.</text>
</comment>
<name>A0AAE1AHX9_9GAST</name>
<organism evidence="2 3">
    <name type="scientific">Elysia crispata</name>
    <name type="common">lettuce slug</name>
    <dbReference type="NCBI Taxonomy" id="231223"/>
    <lineage>
        <taxon>Eukaryota</taxon>
        <taxon>Metazoa</taxon>
        <taxon>Spiralia</taxon>
        <taxon>Lophotrochozoa</taxon>
        <taxon>Mollusca</taxon>
        <taxon>Gastropoda</taxon>
        <taxon>Heterobranchia</taxon>
        <taxon>Euthyneura</taxon>
        <taxon>Panpulmonata</taxon>
        <taxon>Sacoglossa</taxon>
        <taxon>Placobranchoidea</taxon>
        <taxon>Plakobranchidae</taxon>
        <taxon>Elysia</taxon>
    </lineage>
</organism>